<evidence type="ECO:0000313" key="2">
    <source>
        <dbReference type="Proteomes" id="UP000064921"/>
    </source>
</evidence>
<proteinExistence type="predicted"/>
<dbReference type="EMBL" id="CP013069">
    <property type="protein sequence ID" value="ALV30465.1"/>
    <property type="molecule type" value="Genomic_DNA"/>
</dbReference>
<evidence type="ECO:0000313" key="1">
    <source>
        <dbReference type="EMBL" id="ALV30465.1"/>
    </source>
</evidence>
<sequence>MVERSVLQVVGLGNAGLGFEPGQDVQALFVRAKGDMGASSGRVQHGKTPPHHAVIHRERAQEMGGLPDLHLEIAEHDEIERPKHAPRRLHHLRNGNLRHPVVITETGAQRAGCQGRAPCVVRRAPDDVAERFQGFEQPVSCRPRDAGRLGDVCRLHAIAMIDGLKNSQAPLQRTDAAKG</sequence>
<dbReference type="KEGG" id="pphr:APZ00_24850"/>
<geneLocation type="plasmid" evidence="1 2">
    <name>p.p-1</name>
</geneLocation>
<keyword evidence="2" id="KW-1185">Reference proteome</keyword>
<dbReference type="Proteomes" id="UP000064921">
    <property type="component" value="Plasmid p.p-1"/>
</dbReference>
<keyword evidence="1" id="KW-0614">Plasmid</keyword>
<reference evidence="1 2" key="1">
    <citation type="submission" date="2015-10" db="EMBL/GenBank/DDBJ databases">
        <title>The world's first case of liver abscess caused by Pannonibacter phragmitetus.</title>
        <authorList>
            <person name="Ming D."/>
            <person name="Wang M."/>
            <person name="Zhou Y."/>
            <person name="Jiang T."/>
            <person name="Hu S."/>
        </authorList>
    </citation>
    <scope>NUCLEOTIDE SEQUENCE [LARGE SCALE GENOMIC DNA]</scope>
    <source>
        <strain evidence="1 2">31801</strain>
        <plasmid evidence="2">Plasmid p.p-1</plasmid>
    </source>
</reference>
<organism evidence="1 2">
    <name type="scientific">Pannonibacter phragmitetus</name>
    <dbReference type="NCBI Taxonomy" id="121719"/>
    <lineage>
        <taxon>Bacteria</taxon>
        <taxon>Pseudomonadati</taxon>
        <taxon>Pseudomonadota</taxon>
        <taxon>Alphaproteobacteria</taxon>
        <taxon>Hyphomicrobiales</taxon>
        <taxon>Stappiaceae</taxon>
        <taxon>Pannonibacter</taxon>
    </lineage>
</organism>
<dbReference type="AlphaFoldDB" id="A0A0U3EG35"/>
<gene>
    <name evidence="1" type="ORF">APZ00_24850</name>
</gene>
<accession>A0A0U3EG35</accession>
<name>A0A0U3EG35_9HYPH</name>
<protein>
    <submittedName>
        <fullName evidence="1">Uncharacterized protein</fullName>
    </submittedName>
</protein>